<reference evidence="4" key="3">
    <citation type="submission" date="2023-05" db="EMBL/GenBank/DDBJ databases">
        <authorList>
            <person name="Smith C.H."/>
        </authorList>
    </citation>
    <scope>NUCLEOTIDE SEQUENCE</scope>
    <source>
        <strain evidence="4">CHS0354</strain>
        <tissue evidence="4">Mantle</tissue>
    </source>
</reference>
<dbReference type="InterPro" id="IPR036291">
    <property type="entry name" value="NAD(P)-bd_dom_sf"/>
</dbReference>
<evidence type="ECO:0000256" key="2">
    <source>
        <dbReference type="ARBA" id="ARBA00022857"/>
    </source>
</evidence>
<keyword evidence="5" id="KW-1185">Reference proteome</keyword>
<reference evidence="4" key="2">
    <citation type="journal article" date="2021" name="Genome Biol. Evol.">
        <title>Developing a high-quality reference genome for a parasitic bivalve with doubly uniparental inheritance (Bivalvia: Unionida).</title>
        <authorList>
            <person name="Smith C.H."/>
        </authorList>
    </citation>
    <scope>NUCLEOTIDE SEQUENCE</scope>
    <source>
        <strain evidence="4">CHS0354</strain>
        <tissue evidence="4">Mantle</tissue>
    </source>
</reference>
<evidence type="ECO:0000256" key="1">
    <source>
        <dbReference type="ARBA" id="ARBA00006484"/>
    </source>
</evidence>
<protein>
    <recommendedName>
        <fullName evidence="6">Carbonyl reductase</fullName>
    </recommendedName>
</protein>
<organism evidence="4 5">
    <name type="scientific">Potamilus streckersoni</name>
    <dbReference type="NCBI Taxonomy" id="2493646"/>
    <lineage>
        <taxon>Eukaryota</taxon>
        <taxon>Metazoa</taxon>
        <taxon>Spiralia</taxon>
        <taxon>Lophotrochozoa</taxon>
        <taxon>Mollusca</taxon>
        <taxon>Bivalvia</taxon>
        <taxon>Autobranchia</taxon>
        <taxon>Heteroconchia</taxon>
        <taxon>Palaeoheterodonta</taxon>
        <taxon>Unionida</taxon>
        <taxon>Unionoidea</taxon>
        <taxon>Unionidae</taxon>
        <taxon>Ambleminae</taxon>
        <taxon>Lampsilini</taxon>
        <taxon>Potamilus</taxon>
    </lineage>
</organism>
<evidence type="ECO:0000256" key="3">
    <source>
        <dbReference type="ARBA" id="ARBA00023002"/>
    </source>
</evidence>
<dbReference type="PANTHER" id="PTHR43963">
    <property type="entry name" value="CARBONYL REDUCTASE 1-RELATED"/>
    <property type="match status" value="1"/>
</dbReference>
<dbReference type="Gene3D" id="3.40.50.720">
    <property type="entry name" value="NAD(P)-binding Rossmann-like Domain"/>
    <property type="match status" value="1"/>
</dbReference>
<dbReference type="PRINTS" id="PR00081">
    <property type="entry name" value="GDHRDH"/>
</dbReference>
<comment type="similarity">
    <text evidence="1">Belongs to the short-chain dehydrogenases/reductases (SDR) family.</text>
</comment>
<dbReference type="GO" id="GO:0004090">
    <property type="term" value="F:carbonyl reductase (NADPH) activity"/>
    <property type="evidence" value="ECO:0007669"/>
    <property type="project" value="TreeGrafter"/>
</dbReference>
<dbReference type="SUPFAM" id="SSF51735">
    <property type="entry name" value="NAD(P)-binding Rossmann-fold domains"/>
    <property type="match status" value="1"/>
</dbReference>
<keyword evidence="2" id="KW-0521">NADP</keyword>
<evidence type="ECO:0000313" key="5">
    <source>
        <dbReference type="Proteomes" id="UP001195483"/>
    </source>
</evidence>
<dbReference type="InterPro" id="IPR002347">
    <property type="entry name" value="SDR_fam"/>
</dbReference>
<dbReference type="EMBL" id="JAEAOA010001196">
    <property type="protein sequence ID" value="KAK3591765.1"/>
    <property type="molecule type" value="Genomic_DNA"/>
</dbReference>
<proteinExistence type="inferred from homology"/>
<dbReference type="Proteomes" id="UP001195483">
    <property type="component" value="Unassembled WGS sequence"/>
</dbReference>
<name>A0AAE0VWM4_9BIVA</name>
<reference evidence="4" key="1">
    <citation type="journal article" date="2021" name="Genome Biol. Evol.">
        <title>A High-Quality Reference Genome for a Parasitic Bivalve with Doubly Uniparental Inheritance (Bivalvia: Unionida).</title>
        <authorList>
            <person name="Smith C.H."/>
        </authorList>
    </citation>
    <scope>NUCLEOTIDE SEQUENCE</scope>
    <source>
        <strain evidence="4">CHS0354</strain>
    </source>
</reference>
<dbReference type="PANTHER" id="PTHR43963:SF4">
    <property type="entry name" value="CARBONYL REDUCTASE (NADPH)"/>
    <property type="match status" value="1"/>
</dbReference>
<comment type="caution">
    <text evidence="4">The sequence shown here is derived from an EMBL/GenBank/DDBJ whole genome shotgun (WGS) entry which is preliminary data.</text>
</comment>
<dbReference type="AlphaFoldDB" id="A0AAE0VWM4"/>
<evidence type="ECO:0000313" key="4">
    <source>
        <dbReference type="EMBL" id="KAK3591765.1"/>
    </source>
</evidence>
<keyword evidence="3" id="KW-0560">Oxidoreductase</keyword>
<accession>A0AAE0VWM4</accession>
<dbReference type="Pfam" id="PF00106">
    <property type="entry name" value="adh_short"/>
    <property type="match status" value="1"/>
</dbReference>
<gene>
    <name evidence="4" type="ORF">CHS0354_019537</name>
</gene>
<sequence>MNYFPYVALVQDLWRMGSTKRVAVVTGANKGIGFAIVRGLCKQFQGDVFLTARDEDRGMKAVEDLKKEGLNPLFHQLDISDPTSIQTLKAFLQKQYGGLDILVNNAAIANKLDAQIYFTGTAKIVTNVNIFVTGYISWNSKSNQIEKCKTSHEY</sequence>
<evidence type="ECO:0008006" key="6">
    <source>
        <dbReference type="Google" id="ProtNLM"/>
    </source>
</evidence>